<keyword evidence="6" id="KW-0732">Signal</keyword>
<evidence type="ECO:0000256" key="5">
    <source>
        <dbReference type="SAM" id="MobiDB-lite"/>
    </source>
</evidence>
<dbReference type="Pfam" id="PF00877">
    <property type="entry name" value="NLPC_P60"/>
    <property type="match status" value="1"/>
</dbReference>
<keyword evidence="4" id="KW-0788">Thiol protease</keyword>
<evidence type="ECO:0000256" key="3">
    <source>
        <dbReference type="ARBA" id="ARBA00022801"/>
    </source>
</evidence>
<feature type="region of interest" description="Disordered" evidence="5">
    <location>
        <begin position="184"/>
        <end position="207"/>
    </location>
</feature>
<dbReference type="PROSITE" id="PS51935">
    <property type="entry name" value="NLPC_P60"/>
    <property type="match status" value="1"/>
</dbReference>
<feature type="signal peptide" evidence="6">
    <location>
        <begin position="1"/>
        <end position="21"/>
    </location>
</feature>
<proteinExistence type="inferred from homology"/>
<dbReference type="Gene3D" id="3.90.1720.10">
    <property type="entry name" value="endopeptidase domain like (from Nostoc punctiforme)"/>
    <property type="match status" value="1"/>
</dbReference>
<evidence type="ECO:0000256" key="2">
    <source>
        <dbReference type="ARBA" id="ARBA00022670"/>
    </source>
</evidence>
<comment type="caution">
    <text evidence="8">The sequence shown here is derived from an EMBL/GenBank/DDBJ whole genome shotgun (WGS) entry which is preliminary data.</text>
</comment>
<evidence type="ECO:0000256" key="4">
    <source>
        <dbReference type="ARBA" id="ARBA00022807"/>
    </source>
</evidence>
<accession>A0ABP9Q8R7</accession>
<reference evidence="9" key="1">
    <citation type="journal article" date="2019" name="Int. J. Syst. Evol. Microbiol.">
        <title>The Global Catalogue of Microorganisms (GCM) 10K type strain sequencing project: providing services to taxonomists for standard genome sequencing and annotation.</title>
        <authorList>
            <consortium name="The Broad Institute Genomics Platform"/>
            <consortium name="The Broad Institute Genome Sequencing Center for Infectious Disease"/>
            <person name="Wu L."/>
            <person name="Ma J."/>
        </authorList>
    </citation>
    <scope>NUCLEOTIDE SEQUENCE [LARGE SCALE GENOMIC DNA]</scope>
    <source>
        <strain evidence="9">JCM 18715</strain>
    </source>
</reference>
<name>A0ABP9Q8R7_9RHOO</name>
<keyword evidence="9" id="KW-1185">Reference proteome</keyword>
<dbReference type="RefSeq" id="WP_345531068.1">
    <property type="nucleotide sequence ID" value="NZ_BAABLD010000002.1"/>
</dbReference>
<sequence>MIRKSLIILSLLALHGAALHAQEVKQDATQTQATEPSRLQRYVLGAKEVLTASKSGLENIFDEGFALLGVKYRLGGNSPEDGGIDCSGLVRKVFGDALGMNLPRTAAEMAKVGDRINKEELKPGDLVFFNTMRRAFSHVGIYLGEDKFLHSPSKGGVVRVERMDNSYWTKRFNGGRRLISEAQAAEASAVAEPPVPASDPQKRSATR</sequence>
<evidence type="ECO:0000256" key="1">
    <source>
        <dbReference type="ARBA" id="ARBA00007074"/>
    </source>
</evidence>
<dbReference type="EMBL" id="BAABLD010000002">
    <property type="protein sequence ID" value="GAA5158506.1"/>
    <property type="molecule type" value="Genomic_DNA"/>
</dbReference>
<comment type="similarity">
    <text evidence="1">Belongs to the peptidase C40 family.</text>
</comment>
<evidence type="ECO:0000313" key="9">
    <source>
        <dbReference type="Proteomes" id="UP001500547"/>
    </source>
</evidence>
<feature type="domain" description="NlpC/P60" evidence="7">
    <location>
        <begin position="54"/>
        <end position="179"/>
    </location>
</feature>
<keyword evidence="2" id="KW-0645">Protease</keyword>
<dbReference type="InterPro" id="IPR051202">
    <property type="entry name" value="Peptidase_C40"/>
</dbReference>
<gene>
    <name evidence="8" type="ORF">GCM10025770_03100</name>
</gene>
<keyword evidence="3" id="KW-0378">Hydrolase</keyword>
<evidence type="ECO:0000313" key="8">
    <source>
        <dbReference type="EMBL" id="GAA5158506.1"/>
    </source>
</evidence>
<evidence type="ECO:0000256" key="6">
    <source>
        <dbReference type="SAM" id="SignalP"/>
    </source>
</evidence>
<evidence type="ECO:0000259" key="7">
    <source>
        <dbReference type="PROSITE" id="PS51935"/>
    </source>
</evidence>
<dbReference type="Proteomes" id="UP001500547">
    <property type="component" value="Unassembled WGS sequence"/>
</dbReference>
<dbReference type="InterPro" id="IPR000064">
    <property type="entry name" value="NLP_P60_dom"/>
</dbReference>
<dbReference type="SUPFAM" id="SSF54001">
    <property type="entry name" value="Cysteine proteinases"/>
    <property type="match status" value="1"/>
</dbReference>
<dbReference type="PANTHER" id="PTHR47053:SF1">
    <property type="entry name" value="MUREIN DD-ENDOPEPTIDASE MEPH-RELATED"/>
    <property type="match status" value="1"/>
</dbReference>
<protein>
    <recommendedName>
        <fullName evidence="7">NlpC/P60 domain-containing protein</fullName>
    </recommendedName>
</protein>
<dbReference type="PANTHER" id="PTHR47053">
    <property type="entry name" value="MUREIN DD-ENDOPEPTIDASE MEPH-RELATED"/>
    <property type="match status" value="1"/>
</dbReference>
<organism evidence="8 9">
    <name type="scientific">Viridibacterium curvum</name>
    <dbReference type="NCBI Taxonomy" id="1101404"/>
    <lineage>
        <taxon>Bacteria</taxon>
        <taxon>Pseudomonadati</taxon>
        <taxon>Pseudomonadota</taxon>
        <taxon>Betaproteobacteria</taxon>
        <taxon>Rhodocyclales</taxon>
        <taxon>Rhodocyclaceae</taxon>
        <taxon>Viridibacterium</taxon>
    </lineage>
</organism>
<feature type="chain" id="PRO_5046418978" description="NlpC/P60 domain-containing protein" evidence="6">
    <location>
        <begin position="22"/>
        <end position="207"/>
    </location>
</feature>
<dbReference type="InterPro" id="IPR038765">
    <property type="entry name" value="Papain-like_cys_pep_sf"/>
</dbReference>